<dbReference type="SUPFAM" id="SSF100950">
    <property type="entry name" value="NagB/RpiA/CoA transferase-like"/>
    <property type="match status" value="1"/>
</dbReference>
<reference evidence="10 11" key="2">
    <citation type="submission" date="2013-02" db="EMBL/GenBank/DDBJ databases">
        <title>The Genome Sequence of Plasmodium falciparum Vietnam Oak-Knoll (FVO).</title>
        <authorList>
            <consortium name="The Broad Institute Genome Sequencing Platform"/>
            <consortium name="The Broad Institute Genome Sequencing Center for Infectious Disease"/>
            <person name="Neafsey D."/>
            <person name="Cheeseman I."/>
            <person name="Volkman S."/>
            <person name="Adams J."/>
            <person name="Walker B."/>
            <person name="Young S.K."/>
            <person name="Zeng Q."/>
            <person name="Gargeya S."/>
            <person name="Fitzgerald M."/>
            <person name="Haas B."/>
            <person name="Abouelleil A."/>
            <person name="Alvarado L."/>
            <person name="Arachchi H.M."/>
            <person name="Berlin A.M."/>
            <person name="Chapman S.B."/>
            <person name="Dewar J."/>
            <person name="Goldberg J."/>
            <person name="Griggs A."/>
            <person name="Gujja S."/>
            <person name="Hansen M."/>
            <person name="Howarth C."/>
            <person name="Imamovic A."/>
            <person name="Larimer J."/>
            <person name="McCowan C."/>
            <person name="Murphy C."/>
            <person name="Neiman D."/>
            <person name="Pearson M."/>
            <person name="Priest M."/>
            <person name="Roberts A."/>
            <person name="Saif S."/>
            <person name="Shea T."/>
            <person name="Sisk P."/>
            <person name="Sykes S."/>
            <person name="Wortman J."/>
            <person name="Nusbaum C."/>
            <person name="Birren B."/>
        </authorList>
    </citation>
    <scope>NUCLEOTIDE SEQUENCE [LARGE SCALE GENOMIC DNA]</scope>
    <source>
        <strain evidence="11">Vietnam Oak-Knoll (FVO)</strain>
    </source>
</reference>
<evidence type="ECO:0000256" key="7">
    <source>
        <dbReference type="ARBA" id="ARBA00044236"/>
    </source>
</evidence>
<proteinExistence type="inferred from homology"/>
<evidence type="ECO:0000256" key="5">
    <source>
        <dbReference type="ARBA" id="ARBA00022917"/>
    </source>
</evidence>
<keyword evidence="5" id="KW-0648">Protein biosynthesis</keyword>
<dbReference type="OrthoDB" id="10249309at2759"/>
<evidence type="ECO:0000256" key="4">
    <source>
        <dbReference type="ARBA" id="ARBA00022540"/>
    </source>
</evidence>
<dbReference type="GO" id="GO:0005085">
    <property type="term" value="F:guanyl-nucleotide exchange factor activity"/>
    <property type="evidence" value="ECO:0007669"/>
    <property type="project" value="TreeGrafter"/>
</dbReference>
<dbReference type="FunFam" id="1.20.120.1070:FF:000005">
    <property type="entry name" value="Translation initiation factor EIF-2b alpha subunit, putative"/>
    <property type="match status" value="1"/>
</dbReference>
<dbReference type="EMBL" id="KI925076">
    <property type="protein sequence ID" value="ETW18843.1"/>
    <property type="molecule type" value="Genomic_DNA"/>
</dbReference>
<evidence type="ECO:0000256" key="1">
    <source>
        <dbReference type="ARBA" id="ARBA00004514"/>
    </source>
</evidence>
<gene>
    <name evidence="10" type="ORF">PFFVO_02235</name>
</gene>
<keyword evidence="4" id="KW-0396">Initiation factor</keyword>
<evidence type="ECO:0000313" key="10">
    <source>
        <dbReference type="EMBL" id="ETW18843.1"/>
    </source>
</evidence>
<evidence type="ECO:0000256" key="9">
    <source>
        <dbReference type="RuleBase" id="RU003814"/>
    </source>
</evidence>
<organism evidence="10 11">
    <name type="scientific">Plasmodium falciparum Vietnam Oak-Knoll</name>
    <name type="common">FVO</name>
    <dbReference type="NCBI Taxonomy" id="1036723"/>
    <lineage>
        <taxon>Eukaryota</taxon>
        <taxon>Sar</taxon>
        <taxon>Alveolata</taxon>
        <taxon>Apicomplexa</taxon>
        <taxon>Aconoidasida</taxon>
        <taxon>Haemosporida</taxon>
        <taxon>Plasmodiidae</taxon>
        <taxon>Plasmodium</taxon>
        <taxon>Plasmodium (Laverania)</taxon>
    </lineage>
</organism>
<keyword evidence="3" id="KW-0963">Cytoplasm</keyword>
<comment type="similarity">
    <text evidence="2 9">Belongs to the eIF-2B alpha/beta/delta subunits family.</text>
</comment>
<dbReference type="AlphaFoldDB" id="A0A024V749"/>
<dbReference type="Gene3D" id="3.40.50.10470">
    <property type="entry name" value="Translation initiation factor eif-2b, domain 2"/>
    <property type="match status" value="1"/>
</dbReference>
<dbReference type="PANTHER" id="PTHR45860:SF1">
    <property type="entry name" value="TRANSLATION INITIATION FACTOR EIF-2B SUBUNIT ALPHA"/>
    <property type="match status" value="1"/>
</dbReference>
<dbReference type="InterPro" id="IPR000649">
    <property type="entry name" value="IF-2B-related"/>
</dbReference>
<evidence type="ECO:0000256" key="2">
    <source>
        <dbReference type="ARBA" id="ARBA00007251"/>
    </source>
</evidence>
<dbReference type="GO" id="GO:0005829">
    <property type="term" value="C:cytosol"/>
    <property type="evidence" value="ECO:0007669"/>
    <property type="project" value="UniProtKB-SubCell"/>
</dbReference>
<dbReference type="GO" id="GO:0005851">
    <property type="term" value="C:eukaryotic translation initiation factor 2B complex"/>
    <property type="evidence" value="ECO:0007669"/>
    <property type="project" value="TreeGrafter"/>
</dbReference>
<reference evidence="10 11" key="1">
    <citation type="submission" date="2013-02" db="EMBL/GenBank/DDBJ databases">
        <title>The Genome Annotation of Plasmodium falciparum Vietnam Oak-Knoll (FVO).</title>
        <authorList>
            <consortium name="The Broad Institute Genome Sequencing Platform"/>
            <consortium name="The Broad Institute Genome Sequencing Center for Infectious Disease"/>
            <person name="Neafsey D."/>
            <person name="Hoffman S."/>
            <person name="Volkman S."/>
            <person name="Rosenthal P."/>
            <person name="Walker B."/>
            <person name="Young S.K."/>
            <person name="Zeng Q."/>
            <person name="Gargeya S."/>
            <person name="Fitzgerald M."/>
            <person name="Haas B."/>
            <person name="Abouelleil A."/>
            <person name="Allen A.W."/>
            <person name="Alvarado L."/>
            <person name="Arachchi H.M."/>
            <person name="Berlin A.M."/>
            <person name="Chapman S.B."/>
            <person name="Gainer-Dewar J."/>
            <person name="Goldberg J."/>
            <person name="Griggs A."/>
            <person name="Gujja S."/>
            <person name="Hansen M."/>
            <person name="Howarth C."/>
            <person name="Imamovic A."/>
            <person name="Ireland A."/>
            <person name="Larimer J."/>
            <person name="McCowan C."/>
            <person name="Murphy C."/>
            <person name="Pearson M."/>
            <person name="Poon T.W."/>
            <person name="Priest M."/>
            <person name="Roberts A."/>
            <person name="Saif S."/>
            <person name="Shea T."/>
            <person name="Sisk P."/>
            <person name="Sykes S."/>
            <person name="Wortman J."/>
            <person name="Nusbaum C."/>
            <person name="Birren B."/>
        </authorList>
    </citation>
    <scope>NUCLEOTIDE SEQUENCE [LARGE SCALE GENOMIC DNA]</scope>
    <source>
        <strain evidence="11">Vietnam Oak-Knoll (FVO)</strain>
    </source>
</reference>
<comment type="subcellular location">
    <subcellularLocation>
        <location evidence="1">Cytoplasm</location>
        <location evidence="1">Cytosol</location>
    </subcellularLocation>
</comment>
<protein>
    <recommendedName>
        <fullName evidence="6">Translation initiation factor eIF2B subunit alpha</fullName>
    </recommendedName>
    <alternativeName>
        <fullName evidence="7">eIF2B GDP-GTP exchange factor subunit alpha</fullName>
    </alternativeName>
</protein>
<dbReference type="InterPro" id="IPR037171">
    <property type="entry name" value="NagB/RpiA_transferase-like"/>
</dbReference>
<dbReference type="PANTHER" id="PTHR45860">
    <property type="entry name" value="TRANSLATION INITIATION FACTOR EIF-2B SUBUNIT ALPHA"/>
    <property type="match status" value="1"/>
</dbReference>
<comment type="subunit">
    <text evidence="8">Component of the translation initiation factor 2B (eIF2B) complex which is a heterodecamer of two sets of five different subunits: alpha, beta, gamma, delta and epsilon. Subunits alpha, beta and delta comprise a regulatory subcomplex and subunits epsilon and gamma comprise a catalytic subcomplex. Within the complex, the hexameric regulatory complex resides at the center, with the two heterodimeric catalytic subcomplexes bound on opposite sides.</text>
</comment>
<dbReference type="SMR" id="A0A024V749"/>
<dbReference type="GO" id="GO:0003743">
    <property type="term" value="F:translation initiation factor activity"/>
    <property type="evidence" value="ECO:0007669"/>
    <property type="project" value="UniProtKB-KW"/>
</dbReference>
<dbReference type="FunFam" id="3.40.50.10470:FF:000022">
    <property type="entry name" value="Translation initiation factor EIF-2b alpha subunit, putative"/>
    <property type="match status" value="1"/>
</dbReference>
<dbReference type="InterPro" id="IPR042528">
    <property type="entry name" value="elF-2B_alpha_N"/>
</dbReference>
<evidence type="ECO:0000256" key="8">
    <source>
        <dbReference type="ARBA" id="ARBA00046432"/>
    </source>
</evidence>
<dbReference type="Pfam" id="PF01008">
    <property type="entry name" value="IF-2B"/>
    <property type="match status" value="1"/>
</dbReference>
<evidence type="ECO:0000256" key="6">
    <source>
        <dbReference type="ARBA" id="ARBA00044208"/>
    </source>
</evidence>
<dbReference type="InterPro" id="IPR051501">
    <property type="entry name" value="eIF2B_alpha/beta/delta"/>
</dbReference>
<dbReference type="Proteomes" id="UP000030690">
    <property type="component" value="Unassembled WGS sequence"/>
</dbReference>
<sequence length="342" mass="40027">MECYDNTKQKDLQEEHDVVRNFRRYYFQEKEEMHIAAIKSISDVLKNSISETNFELFINMNEAKCKLNNFINNNQTQQDIISVPHSKRMTIYPIISSCDIYHHFVVKKYTHNENNFHVLKNVIENNADEFSASLQKSLETIGSSSNIMFLNKHTTILTHSNSDCVKSLIMDVVKNQNKQVSIYFTCTSQVNLNYEEKEKKFDENFLEELNKENINITKIDLTQVKDIINKIDFVLIGSEIVTDNGGIINKKGIKLISELCLLYKKPFYVTCQAYKFLKIDKNKCSKDFYTFCTQTVTNNFNNIYEFVSPDFITLFYTDIGIFPPSNISYELSKLYINDAFYF</sequence>
<name>A0A024V749_PLAFA</name>
<dbReference type="Gene3D" id="1.20.120.1070">
    <property type="entry name" value="Translation initiation factor eIF-2B, N-terminal domain"/>
    <property type="match status" value="1"/>
</dbReference>
<accession>A0A024V749</accession>
<evidence type="ECO:0000256" key="3">
    <source>
        <dbReference type="ARBA" id="ARBA00022490"/>
    </source>
</evidence>
<evidence type="ECO:0000313" key="11">
    <source>
        <dbReference type="Proteomes" id="UP000030690"/>
    </source>
</evidence>
<dbReference type="InterPro" id="IPR042529">
    <property type="entry name" value="IF_2B-like_C"/>
</dbReference>